<dbReference type="PROSITE" id="PS50135">
    <property type="entry name" value="ZF_ZZ_2"/>
    <property type="match status" value="3"/>
</dbReference>
<dbReference type="Gene3D" id="2.60.40.10">
    <property type="entry name" value="Immunoglobulins"/>
    <property type="match status" value="1"/>
</dbReference>
<evidence type="ECO:0000259" key="6">
    <source>
        <dbReference type="PROSITE" id="PS50135"/>
    </source>
</evidence>
<keyword evidence="3" id="KW-0862">Zinc</keyword>
<dbReference type="CDD" id="cd02340">
    <property type="entry name" value="ZZ_NBR1_like"/>
    <property type="match status" value="3"/>
</dbReference>
<dbReference type="AlphaFoldDB" id="A0A8H4QJ30"/>
<evidence type="ECO:0000256" key="1">
    <source>
        <dbReference type="ARBA" id="ARBA00022723"/>
    </source>
</evidence>
<keyword evidence="8" id="KW-1185">Reference proteome</keyword>
<dbReference type="Pfam" id="PF16158">
    <property type="entry name" value="N_BRCA1_IG"/>
    <property type="match status" value="1"/>
</dbReference>
<dbReference type="SMART" id="SM00291">
    <property type="entry name" value="ZnF_ZZ"/>
    <property type="match status" value="3"/>
</dbReference>
<feature type="compositionally biased region" description="Low complexity" evidence="5">
    <location>
        <begin position="1182"/>
        <end position="1206"/>
    </location>
</feature>
<feature type="region of interest" description="Disordered" evidence="5">
    <location>
        <begin position="1117"/>
        <end position="1211"/>
    </location>
</feature>
<reference evidence="7 8" key="1">
    <citation type="submission" date="2019-12" db="EMBL/GenBank/DDBJ databases">
        <authorList>
            <person name="Floudas D."/>
            <person name="Bentzer J."/>
            <person name="Ahren D."/>
            <person name="Johansson T."/>
            <person name="Persson P."/>
            <person name="Tunlid A."/>
        </authorList>
    </citation>
    <scope>NUCLEOTIDE SEQUENCE [LARGE SCALE GENOMIC DNA]</scope>
    <source>
        <strain evidence="7 8">CBS 102.39</strain>
    </source>
</reference>
<evidence type="ECO:0000313" key="7">
    <source>
        <dbReference type="EMBL" id="KAF4611721.1"/>
    </source>
</evidence>
<proteinExistence type="predicted"/>
<gene>
    <name evidence="7" type="ORF">D9613_004269</name>
</gene>
<dbReference type="InterPro" id="IPR043145">
    <property type="entry name" value="Znf_ZZ_sf"/>
</dbReference>
<evidence type="ECO:0000256" key="5">
    <source>
        <dbReference type="SAM" id="MobiDB-lite"/>
    </source>
</evidence>
<dbReference type="Pfam" id="PF00569">
    <property type="entry name" value="ZZ"/>
    <property type="match status" value="3"/>
</dbReference>
<dbReference type="CDD" id="cd14947">
    <property type="entry name" value="NBR1_like"/>
    <property type="match status" value="1"/>
</dbReference>
<feature type="domain" description="ZZ-type" evidence="6">
    <location>
        <begin position="496"/>
        <end position="548"/>
    </location>
</feature>
<feature type="compositionally biased region" description="Basic and acidic residues" evidence="5">
    <location>
        <begin position="849"/>
        <end position="859"/>
    </location>
</feature>
<feature type="compositionally biased region" description="Polar residues" evidence="5">
    <location>
        <begin position="140"/>
        <end position="153"/>
    </location>
</feature>
<feature type="region of interest" description="Disordered" evidence="5">
    <location>
        <begin position="889"/>
        <end position="911"/>
    </location>
</feature>
<dbReference type="GO" id="GO:0043130">
    <property type="term" value="F:ubiquitin binding"/>
    <property type="evidence" value="ECO:0007669"/>
    <property type="project" value="TreeGrafter"/>
</dbReference>
<feature type="compositionally biased region" description="Low complexity" evidence="5">
    <location>
        <begin position="666"/>
        <end position="682"/>
    </location>
</feature>
<feature type="compositionally biased region" description="Low complexity" evidence="5">
    <location>
        <begin position="1157"/>
        <end position="1168"/>
    </location>
</feature>
<keyword evidence="1" id="KW-0479">Metal-binding</keyword>
<sequence length="1225" mass="133083">MFTVKVTYCGHTRKVVFPEATTFPSYEDICSELIRVFPLITRSFYFSKVLFSPTAERSSRILVSREVRSADDYVKVTRQFRHRHWSNALLRFEVIDTSVNSTRTNTGASATSRHAPVSHRTESRRSQSSMSRPSIRSTTQTESSVLSTATETETPMVVDEPVPNVASSARRNDKAPAQHQRPLPQHKSSASARSPRDTSQETAELREILGQFQSVIDRTMAQITPVSSPSNAQNRNSSSSNEGTSEFIKTMADAPPPSLCSICTRHIGASQDRQSDWYSCANCHVVICGDCHKTDRPGFCLSTMGSHNMELAAMSSGRVRDLPIPHLPAPWTARPSLSPLTIPMAATTMSEGRTITTRNGPPVTTTRGPITTTTIGPNGTTTVTTITESSTANLAETVDRPAASIMHVMCDSCQTIISEGIRHKCLECPDYDLCSACIGKGAAEEHNPFHEFFDITEPSIVHTMFSGEGERETPRAPERTLTPPAPAPAEVHRNPIHPATCDLCESRIVGCRYKCAVCPDFDTCNGCFSIVSEQHPGHTFIRIQKPDDFVRARAQPRQMHYATCDGCNRTIQGTRYKCMSPDCPDYDLCENCEALPIPVHPSFHPMLKMKTADTVIPTVSRFGRRVLIPELSAITPESAPSPPKRDSVNLSAEPVSSAPPVPPKPVEAIPATSSPVAPAPQAAKPPLPPKPEMISRGYEASIPRFYFYKDGNLDSEPSVSNPFADIPMLETPSAPTFPQSYNIPMPAMPAIEGLQAPLEPTIVLPSVPSHPPNPWPTTNPTEGRELREKIEASFTACLNRQVSNDKPRALPLPPPPMTMIGCQIPVNAMLAHNAGVSGQTATAAVDPNTAKKDSEREPGTAHYTGESFGDFRMSHLLEGLEERIASLKDHNVSSSQKSPAAVSDGSISREPLVNRRPSWDEIAADIRDLVKDLPSLVPTKEAVENTFKADLRSLTDLVNDLPSLASLTRTVEPPLMQKQEQEQMLSAAFLEDVTVPDGQVFPPGAEFMKCWRLKNDSKRDWPASTELVLVAGTALAASSPVEIGPVAAGAEIHAWTGELKAPDAPGRYVSYWRLRADGEKLFGNSLWIDINVVESDIHHSSDDSMAASSIIMPTMSSPRAGEEASQLGEAASTTVKSVSSTQISVTSTEDNISDAGSDISLISLPSSPSDDEDEMLWHDSRSQTTAERAQAAATAAASRRPASSTQGSAMDYVLLYDDSSSSEEM</sequence>
<dbReference type="GO" id="GO:0000407">
    <property type="term" value="C:phagophore assembly site"/>
    <property type="evidence" value="ECO:0007669"/>
    <property type="project" value="TreeGrafter"/>
</dbReference>
<feature type="region of interest" description="Disordered" evidence="5">
    <location>
        <begin position="224"/>
        <end position="246"/>
    </location>
</feature>
<organism evidence="7 8">
    <name type="scientific">Agrocybe pediades</name>
    <dbReference type="NCBI Taxonomy" id="84607"/>
    <lineage>
        <taxon>Eukaryota</taxon>
        <taxon>Fungi</taxon>
        <taxon>Dikarya</taxon>
        <taxon>Basidiomycota</taxon>
        <taxon>Agaricomycotina</taxon>
        <taxon>Agaricomycetes</taxon>
        <taxon>Agaricomycetidae</taxon>
        <taxon>Agaricales</taxon>
        <taxon>Agaricineae</taxon>
        <taxon>Strophariaceae</taxon>
        <taxon>Agrocybe</taxon>
    </lineage>
</organism>
<feature type="compositionally biased region" description="Basic and acidic residues" evidence="5">
    <location>
        <begin position="468"/>
        <end position="478"/>
    </location>
</feature>
<protein>
    <recommendedName>
        <fullName evidence="6">ZZ-type domain-containing protein</fullName>
    </recommendedName>
</protein>
<dbReference type="PANTHER" id="PTHR20930">
    <property type="entry name" value="OVARIAN CARCINOMA ANTIGEN CA125-RELATED"/>
    <property type="match status" value="1"/>
</dbReference>
<dbReference type="GO" id="GO:0008270">
    <property type="term" value="F:zinc ion binding"/>
    <property type="evidence" value="ECO:0007669"/>
    <property type="project" value="UniProtKB-KW"/>
</dbReference>
<evidence type="ECO:0000256" key="2">
    <source>
        <dbReference type="ARBA" id="ARBA00022771"/>
    </source>
</evidence>
<feature type="compositionally biased region" description="Low complexity" evidence="5">
    <location>
        <begin position="227"/>
        <end position="241"/>
    </location>
</feature>
<feature type="region of interest" description="Disordered" evidence="5">
    <location>
        <begin position="102"/>
        <end position="202"/>
    </location>
</feature>
<feature type="compositionally biased region" description="Polar residues" evidence="5">
    <location>
        <begin position="102"/>
        <end position="112"/>
    </location>
</feature>
<dbReference type="GO" id="GO:0016236">
    <property type="term" value="P:macroautophagy"/>
    <property type="evidence" value="ECO:0007669"/>
    <property type="project" value="TreeGrafter"/>
</dbReference>
<feature type="region of interest" description="Disordered" evidence="5">
    <location>
        <begin position="466"/>
        <end position="491"/>
    </location>
</feature>
<feature type="compositionally biased region" description="Low complexity" evidence="5">
    <location>
        <begin position="1132"/>
        <end position="1148"/>
    </location>
</feature>
<dbReference type="InterPro" id="IPR000433">
    <property type="entry name" value="Znf_ZZ"/>
</dbReference>
<accession>A0A8H4QJ30</accession>
<evidence type="ECO:0000256" key="3">
    <source>
        <dbReference type="ARBA" id="ARBA00022833"/>
    </source>
</evidence>
<dbReference type="InterPro" id="IPR013783">
    <property type="entry name" value="Ig-like_fold"/>
</dbReference>
<feature type="compositionally biased region" description="Low complexity" evidence="5">
    <location>
        <begin position="126"/>
        <end position="139"/>
    </location>
</feature>
<dbReference type="InterPro" id="IPR032350">
    <property type="entry name" value="Nbr1_FW"/>
</dbReference>
<dbReference type="PROSITE" id="PS01357">
    <property type="entry name" value="ZF_ZZ_1"/>
    <property type="match status" value="1"/>
</dbReference>
<feature type="region of interest" description="Disordered" evidence="5">
    <location>
        <begin position="634"/>
        <end position="694"/>
    </location>
</feature>
<dbReference type="EMBL" id="JAACJL010000057">
    <property type="protein sequence ID" value="KAF4611721.1"/>
    <property type="molecule type" value="Genomic_DNA"/>
</dbReference>
<dbReference type="Gene3D" id="3.30.60.90">
    <property type="match status" value="3"/>
</dbReference>
<keyword evidence="2 4" id="KW-0863">Zinc-finger</keyword>
<comment type="caution">
    <text evidence="7">The sequence shown here is derived from an EMBL/GenBank/DDBJ whole genome shotgun (WGS) entry which is preliminary data.</text>
</comment>
<dbReference type="PANTHER" id="PTHR20930:SF0">
    <property type="entry name" value="PROTEIN ILRUN"/>
    <property type="match status" value="1"/>
</dbReference>
<evidence type="ECO:0000256" key="4">
    <source>
        <dbReference type="PROSITE-ProRule" id="PRU00228"/>
    </source>
</evidence>
<feature type="domain" description="ZZ-type" evidence="6">
    <location>
        <begin position="559"/>
        <end position="614"/>
    </location>
</feature>
<feature type="domain" description="ZZ-type" evidence="6">
    <location>
        <begin position="405"/>
        <end position="460"/>
    </location>
</feature>
<feature type="region of interest" description="Disordered" evidence="5">
    <location>
        <begin position="840"/>
        <end position="867"/>
    </location>
</feature>
<name>A0A8H4QJ30_9AGAR</name>
<dbReference type="Proteomes" id="UP000521872">
    <property type="component" value="Unassembled WGS sequence"/>
</dbReference>
<dbReference type="SUPFAM" id="SSF57850">
    <property type="entry name" value="RING/U-box"/>
    <property type="match status" value="3"/>
</dbReference>
<evidence type="ECO:0000313" key="8">
    <source>
        <dbReference type="Proteomes" id="UP000521872"/>
    </source>
</evidence>